<gene>
    <name evidence="1" type="ORF">UFOPK1572_00610</name>
</gene>
<name>A0A6J6D354_9ZZZZ</name>
<protein>
    <submittedName>
        <fullName evidence="1">Unannotated protein</fullName>
    </submittedName>
</protein>
<accession>A0A6J6D354</accession>
<organism evidence="1">
    <name type="scientific">freshwater metagenome</name>
    <dbReference type="NCBI Taxonomy" id="449393"/>
    <lineage>
        <taxon>unclassified sequences</taxon>
        <taxon>metagenomes</taxon>
        <taxon>ecological metagenomes</taxon>
    </lineage>
</organism>
<evidence type="ECO:0000313" key="1">
    <source>
        <dbReference type="EMBL" id="CAB4557836.1"/>
    </source>
</evidence>
<dbReference type="Pfam" id="PF17249">
    <property type="entry name" value="DUF5318"/>
    <property type="match status" value="1"/>
</dbReference>
<dbReference type="InterPro" id="IPR035169">
    <property type="entry name" value="DUF5318"/>
</dbReference>
<dbReference type="EMBL" id="CAEZTC010000059">
    <property type="protein sequence ID" value="CAB4557836.1"/>
    <property type="molecule type" value="Genomic_DNA"/>
</dbReference>
<sequence length="136" mass="15083">MSFSVDMLRGGAGVVDHQLSRRALINEVKRGRISKDSVCDAHPELIRAARNIGEPSKTLCPICEEVNVALVTYVFGHGLPKNGKCVTDRRDIVKLQRTSHEYAAYVVEACPQCRWHHLLRVLPIVGRGRGRAAQEG</sequence>
<dbReference type="AlphaFoldDB" id="A0A6J6D354"/>
<reference evidence="1" key="1">
    <citation type="submission" date="2020-05" db="EMBL/GenBank/DDBJ databases">
        <authorList>
            <person name="Chiriac C."/>
            <person name="Salcher M."/>
            <person name="Ghai R."/>
            <person name="Kavagutti S V."/>
        </authorList>
    </citation>
    <scope>NUCLEOTIDE SEQUENCE</scope>
</reference>
<proteinExistence type="predicted"/>